<protein>
    <submittedName>
        <fullName evidence="2">Alginate biosynthesis protein AlgM</fullName>
    </submittedName>
</protein>
<feature type="transmembrane region" description="Helical" evidence="1">
    <location>
        <begin position="83"/>
        <end position="104"/>
    </location>
</feature>
<reference evidence="3" key="1">
    <citation type="submission" date="2017-11" db="EMBL/GenBank/DDBJ databases">
        <title>The draft genome sequence of Chromatocurvus sp. F02.</title>
        <authorList>
            <person name="Du Z.-J."/>
            <person name="Chang Y.-Q."/>
        </authorList>
    </citation>
    <scope>NUCLEOTIDE SEQUENCE [LARGE SCALE GENOMIC DNA]</scope>
    <source>
        <strain evidence="3">F02</strain>
    </source>
</reference>
<name>A0A2N5Y433_9GAMM</name>
<keyword evidence="3" id="KW-1185">Reference proteome</keyword>
<sequence>MLTETGRVVAIEEDSVWVETIRKSTCGNCAAQQGCGHGLLNRIRDGQRGLVRVLPGEFAPNACRVHDEVSISIPEEVILRGSAIVYMVPLAAMLAGAALGSSVLPWPEDTAALAGAVFGFLAGVITVRWHSRQHRLDARLQPTLVAVRRVAPEGSVELQLR</sequence>
<dbReference type="OrthoDB" id="9795854at2"/>
<evidence type="ECO:0000313" key="3">
    <source>
        <dbReference type="Proteomes" id="UP000234845"/>
    </source>
</evidence>
<dbReference type="PIRSF" id="PIRSF004923">
    <property type="entry name" value="RseC"/>
    <property type="match status" value="1"/>
</dbReference>
<dbReference type="PANTHER" id="PTHR35867:SF1">
    <property type="entry name" value="PROTEIN RSEC"/>
    <property type="match status" value="1"/>
</dbReference>
<keyword evidence="1" id="KW-0812">Transmembrane</keyword>
<dbReference type="AlphaFoldDB" id="A0A2N5Y433"/>
<evidence type="ECO:0000313" key="2">
    <source>
        <dbReference type="EMBL" id="PLW83156.1"/>
    </source>
</evidence>
<dbReference type="EMBL" id="PKLZ01000003">
    <property type="protein sequence ID" value="PLW83156.1"/>
    <property type="molecule type" value="Genomic_DNA"/>
</dbReference>
<organism evidence="2 3">
    <name type="scientific">Kineobactrum sediminis</name>
    <dbReference type="NCBI Taxonomy" id="1905677"/>
    <lineage>
        <taxon>Bacteria</taxon>
        <taxon>Pseudomonadati</taxon>
        <taxon>Pseudomonadota</taxon>
        <taxon>Gammaproteobacteria</taxon>
        <taxon>Cellvibrionales</taxon>
        <taxon>Halieaceae</taxon>
        <taxon>Kineobactrum</taxon>
    </lineage>
</organism>
<evidence type="ECO:0000256" key="1">
    <source>
        <dbReference type="SAM" id="Phobius"/>
    </source>
</evidence>
<dbReference type="Pfam" id="PF04246">
    <property type="entry name" value="RseC_MucC"/>
    <property type="match status" value="1"/>
</dbReference>
<comment type="caution">
    <text evidence="2">The sequence shown here is derived from an EMBL/GenBank/DDBJ whole genome shotgun (WGS) entry which is preliminary data.</text>
</comment>
<proteinExistence type="predicted"/>
<dbReference type="Proteomes" id="UP000234845">
    <property type="component" value="Unassembled WGS sequence"/>
</dbReference>
<dbReference type="InterPro" id="IPR026268">
    <property type="entry name" value="RseC"/>
</dbReference>
<feature type="transmembrane region" description="Helical" evidence="1">
    <location>
        <begin position="110"/>
        <end position="129"/>
    </location>
</feature>
<gene>
    <name evidence="2" type="ORF">CWI75_06990</name>
</gene>
<dbReference type="PANTHER" id="PTHR35867">
    <property type="entry name" value="PROTEIN RSEC"/>
    <property type="match status" value="1"/>
</dbReference>
<keyword evidence="1" id="KW-1133">Transmembrane helix</keyword>
<accession>A0A2N5Y433</accession>
<keyword evidence="1" id="KW-0472">Membrane</keyword>
<dbReference type="InterPro" id="IPR007359">
    <property type="entry name" value="SigmaE_reg_RseC_MucC"/>
</dbReference>
<dbReference type="RefSeq" id="WP_101520758.1">
    <property type="nucleotide sequence ID" value="NZ_PKLZ01000003.1"/>
</dbReference>